<evidence type="ECO:0000313" key="3">
    <source>
        <dbReference type="Proteomes" id="UP001159427"/>
    </source>
</evidence>
<feature type="compositionally biased region" description="Polar residues" evidence="1">
    <location>
        <begin position="18"/>
        <end position="30"/>
    </location>
</feature>
<protein>
    <submittedName>
        <fullName evidence="2">Uncharacterized protein</fullName>
    </submittedName>
</protein>
<feature type="region of interest" description="Disordered" evidence="1">
    <location>
        <begin position="1"/>
        <end position="30"/>
    </location>
</feature>
<organism evidence="2 3">
    <name type="scientific">Porites evermanni</name>
    <dbReference type="NCBI Taxonomy" id="104178"/>
    <lineage>
        <taxon>Eukaryota</taxon>
        <taxon>Metazoa</taxon>
        <taxon>Cnidaria</taxon>
        <taxon>Anthozoa</taxon>
        <taxon>Hexacorallia</taxon>
        <taxon>Scleractinia</taxon>
        <taxon>Fungiina</taxon>
        <taxon>Poritidae</taxon>
        <taxon>Porites</taxon>
    </lineage>
</organism>
<feature type="non-terminal residue" evidence="2">
    <location>
        <position position="183"/>
    </location>
</feature>
<feature type="compositionally biased region" description="Polar residues" evidence="1">
    <location>
        <begin position="1"/>
        <end position="10"/>
    </location>
</feature>
<name>A0ABN8LD40_9CNID</name>
<evidence type="ECO:0000313" key="2">
    <source>
        <dbReference type="EMBL" id="CAH3013815.1"/>
    </source>
</evidence>
<sequence length="183" mass="20450">MSETVLQQKTAPKHQPKKPQTSSSQEESSKIQWLGNTLSQALKQSMAVSTETESKGNVQALHVGKNFKTWLLKFLHKLIAGGPIRGIKGMSPGSATLSPPETTSQLAMWRLIPGYLPKLGEANRFHLQREGPFEIAECVMDITYRVRKVGGHSKRDPQAVHFNNLWLYKERQEESMEDAPQGG</sequence>
<gene>
    <name evidence="2" type="ORF">PEVE_00022438</name>
</gene>
<evidence type="ECO:0000256" key="1">
    <source>
        <dbReference type="SAM" id="MobiDB-lite"/>
    </source>
</evidence>
<reference evidence="2 3" key="1">
    <citation type="submission" date="2022-05" db="EMBL/GenBank/DDBJ databases">
        <authorList>
            <consortium name="Genoscope - CEA"/>
            <person name="William W."/>
        </authorList>
    </citation>
    <scope>NUCLEOTIDE SEQUENCE [LARGE SCALE GENOMIC DNA]</scope>
</reference>
<proteinExistence type="predicted"/>
<comment type="caution">
    <text evidence="2">The sequence shown here is derived from an EMBL/GenBank/DDBJ whole genome shotgun (WGS) entry which is preliminary data.</text>
</comment>
<dbReference type="EMBL" id="CALNXI010000003">
    <property type="protein sequence ID" value="CAH3013815.1"/>
    <property type="molecule type" value="Genomic_DNA"/>
</dbReference>
<dbReference type="Proteomes" id="UP001159427">
    <property type="component" value="Unassembled WGS sequence"/>
</dbReference>
<keyword evidence="3" id="KW-1185">Reference proteome</keyword>
<accession>A0ABN8LD40</accession>